<evidence type="ECO:0000313" key="2">
    <source>
        <dbReference type="EMBL" id="KAI5334444.1"/>
    </source>
</evidence>
<dbReference type="Pfam" id="PF01582">
    <property type="entry name" value="TIR"/>
    <property type="match status" value="1"/>
</dbReference>
<dbReference type="InterPro" id="IPR035897">
    <property type="entry name" value="Toll_tir_struct_dom_sf"/>
</dbReference>
<comment type="caution">
    <text evidence="2">The sequence shown here is derived from an EMBL/GenBank/DDBJ whole genome shotgun (WGS) entry which is preliminary data.</text>
</comment>
<sequence>MAASSAAAVHPTQNYDVFLSFRERFKDSIEKVDMWRSALSKAANLSGFDNSKKTGTEVDFVEKVVEGIWTKLIHKSSSNLEGLVGIESHIQHFESLLCINDSLDVCTVDIWGMGGIGKTTLADAISALLTIGSDLIRKRLLSTKVLIVLDDVNDSRQLDHLLGDGSDLIRKRLLSTKVLIVLDDVNDSRQLDHLLGDGMGVGAEVESL</sequence>
<dbReference type="PANTHER" id="PTHR11017">
    <property type="entry name" value="LEUCINE-RICH REPEAT-CONTAINING PROTEIN"/>
    <property type="match status" value="1"/>
</dbReference>
<dbReference type="GO" id="GO:0007165">
    <property type="term" value="P:signal transduction"/>
    <property type="evidence" value="ECO:0007669"/>
    <property type="project" value="InterPro"/>
</dbReference>
<dbReference type="GO" id="GO:0006952">
    <property type="term" value="P:defense response"/>
    <property type="evidence" value="ECO:0007669"/>
    <property type="project" value="InterPro"/>
</dbReference>
<dbReference type="InterPro" id="IPR044974">
    <property type="entry name" value="Disease_R_plants"/>
</dbReference>
<proteinExistence type="predicted"/>
<dbReference type="PANTHER" id="PTHR11017:SF574">
    <property type="entry name" value="ADP-RIBOSYL CYCLASE_CYCLIC ADP-RIBOSE HYDROLASE"/>
    <property type="match status" value="1"/>
</dbReference>
<dbReference type="InterPro" id="IPR027417">
    <property type="entry name" value="P-loop_NTPase"/>
</dbReference>
<dbReference type="EMBL" id="JAJFAZ020000004">
    <property type="protein sequence ID" value="KAI5334444.1"/>
    <property type="molecule type" value="Genomic_DNA"/>
</dbReference>
<reference evidence="2 3" key="1">
    <citation type="journal article" date="2022" name="G3 (Bethesda)">
        <title>Whole-genome sequence and methylome profiling of the almond [Prunus dulcis (Mill.) D.A. Webb] cultivar 'Nonpareil'.</title>
        <authorList>
            <person name="D'Amico-Willman K.M."/>
            <person name="Ouma W.Z."/>
            <person name="Meulia T."/>
            <person name="Sideli G.M."/>
            <person name="Gradziel T.M."/>
            <person name="Fresnedo-Ramirez J."/>
        </authorList>
    </citation>
    <scope>NUCLEOTIDE SEQUENCE [LARGE SCALE GENOMIC DNA]</scope>
    <source>
        <strain evidence="2">Clone GOH B32 T37-40</strain>
    </source>
</reference>
<keyword evidence="3" id="KW-1185">Reference proteome</keyword>
<dbReference type="Gene3D" id="3.40.50.300">
    <property type="entry name" value="P-loop containing nucleotide triphosphate hydrolases"/>
    <property type="match status" value="1"/>
</dbReference>
<protein>
    <recommendedName>
        <fullName evidence="1">TIR domain-containing protein</fullName>
    </recommendedName>
</protein>
<feature type="domain" description="TIR" evidence="1">
    <location>
        <begin position="30"/>
        <end position="86"/>
    </location>
</feature>
<dbReference type="AlphaFoldDB" id="A0AAD4W1P3"/>
<dbReference type="Proteomes" id="UP001054821">
    <property type="component" value="Chromosome 4"/>
</dbReference>
<dbReference type="SUPFAM" id="SSF52540">
    <property type="entry name" value="P-loop containing nucleoside triphosphate hydrolases"/>
    <property type="match status" value="1"/>
</dbReference>
<dbReference type="PRINTS" id="PR00364">
    <property type="entry name" value="DISEASERSIST"/>
</dbReference>
<evidence type="ECO:0000259" key="1">
    <source>
        <dbReference type="Pfam" id="PF01582"/>
    </source>
</evidence>
<organism evidence="2 3">
    <name type="scientific">Prunus dulcis</name>
    <name type="common">Almond</name>
    <name type="synonym">Amygdalus dulcis</name>
    <dbReference type="NCBI Taxonomy" id="3755"/>
    <lineage>
        <taxon>Eukaryota</taxon>
        <taxon>Viridiplantae</taxon>
        <taxon>Streptophyta</taxon>
        <taxon>Embryophyta</taxon>
        <taxon>Tracheophyta</taxon>
        <taxon>Spermatophyta</taxon>
        <taxon>Magnoliopsida</taxon>
        <taxon>eudicotyledons</taxon>
        <taxon>Gunneridae</taxon>
        <taxon>Pentapetalae</taxon>
        <taxon>rosids</taxon>
        <taxon>fabids</taxon>
        <taxon>Rosales</taxon>
        <taxon>Rosaceae</taxon>
        <taxon>Amygdaloideae</taxon>
        <taxon>Amygdaleae</taxon>
        <taxon>Prunus</taxon>
    </lineage>
</organism>
<gene>
    <name evidence="2" type="ORF">L3X38_024577</name>
</gene>
<dbReference type="Gene3D" id="3.40.50.10140">
    <property type="entry name" value="Toll/interleukin-1 receptor homology (TIR) domain"/>
    <property type="match status" value="1"/>
</dbReference>
<dbReference type="InterPro" id="IPR000157">
    <property type="entry name" value="TIR_dom"/>
</dbReference>
<evidence type="ECO:0000313" key="3">
    <source>
        <dbReference type="Proteomes" id="UP001054821"/>
    </source>
</evidence>
<accession>A0AAD4W1P3</accession>
<name>A0AAD4W1P3_PRUDU</name>